<dbReference type="InterPro" id="IPR034732">
    <property type="entry name" value="EPHD"/>
</dbReference>
<evidence type="ECO:0000256" key="5">
    <source>
        <dbReference type="ARBA" id="ARBA00022833"/>
    </source>
</evidence>
<dbReference type="OrthoDB" id="2384350at2759"/>
<dbReference type="InterPro" id="IPR013083">
    <property type="entry name" value="Znf_RING/FYVE/PHD"/>
</dbReference>
<dbReference type="Gene3D" id="3.30.40.10">
    <property type="entry name" value="Zinc/RING finger domain, C3HC4 (zinc finger)"/>
    <property type="match status" value="1"/>
</dbReference>
<dbReference type="SMART" id="SM00249">
    <property type="entry name" value="PHD"/>
    <property type="match status" value="1"/>
</dbReference>
<feature type="compositionally biased region" description="Basic and acidic residues" evidence="9">
    <location>
        <begin position="85"/>
        <end position="94"/>
    </location>
</feature>
<keyword evidence="3" id="KW-0677">Repeat</keyword>
<name>A0A2K3DXA7_CHLRE</name>
<dbReference type="Pfam" id="PF13771">
    <property type="entry name" value="zf-HC5HC2H"/>
    <property type="match status" value="1"/>
</dbReference>
<feature type="compositionally biased region" description="Basic and acidic residues" evidence="9">
    <location>
        <begin position="13"/>
        <end position="28"/>
    </location>
</feature>
<dbReference type="EMBL" id="CM008964">
    <property type="protein sequence ID" value="PNW85170.1"/>
    <property type="molecule type" value="Genomic_DNA"/>
</dbReference>
<keyword evidence="12" id="KW-1185">Reference proteome</keyword>
<feature type="compositionally biased region" description="Low complexity" evidence="9">
    <location>
        <begin position="41"/>
        <end position="54"/>
    </location>
</feature>
<evidence type="ECO:0000256" key="8">
    <source>
        <dbReference type="ARBA" id="ARBA00023242"/>
    </source>
</evidence>
<feature type="domain" description="PHD-type" evidence="10">
    <location>
        <begin position="149"/>
        <end position="270"/>
    </location>
</feature>
<dbReference type="PANTHER" id="PTHR45888:SF6">
    <property type="entry name" value="HL01030P-RELATED"/>
    <property type="match status" value="1"/>
</dbReference>
<evidence type="ECO:0000256" key="9">
    <source>
        <dbReference type="SAM" id="MobiDB-lite"/>
    </source>
</evidence>
<comment type="subcellular location">
    <subcellularLocation>
        <location evidence="1">Nucleus</location>
    </subcellularLocation>
</comment>
<dbReference type="GO" id="GO:0008270">
    <property type="term" value="F:zinc ion binding"/>
    <property type="evidence" value="ECO:0007669"/>
    <property type="project" value="UniProtKB-KW"/>
</dbReference>
<evidence type="ECO:0000313" key="11">
    <source>
        <dbReference type="EMBL" id="PNW85170.1"/>
    </source>
</evidence>
<feature type="region of interest" description="Disordered" evidence="9">
    <location>
        <begin position="1"/>
        <end position="94"/>
    </location>
</feature>
<gene>
    <name evidence="11" type="ORF">CHLRE_03g174600v5</name>
</gene>
<keyword evidence="6" id="KW-0805">Transcription regulation</keyword>
<dbReference type="InParanoid" id="A0A2K3DXA7"/>
<dbReference type="Proteomes" id="UP000006906">
    <property type="component" value="Chromosome 3"/>
</dbReference>
<dbReference type="GeneID" id="5728877"/>
<sequence>MASIEPHAKRQRKEPSWRAEFVDPDQVKDGTLIADEDPTAQQLVALQQLGQKQGQGQGQQHKRGSTGPASSASSDEGSDPGTSEEPPRVLDVRPLDANKVEVVVERDGRRYRGVMERKELPHSVGVPVPITPEELESITAMVAHGENGTSLCGLCNTKLECTPVRGMSADKVGKYVKVRITSNWTARVHMQCAVWCPEVVEDPFHPGYLHHMGPAVRRGRQLRCHVCKNRGATVGCFQEGCPSVYHLTCAVKAGCAFNEETQEVWCPAHTH</sequence>
<dbReference type="RefSeq" id="XP_042926065.1">
    <property type="nucleotide sequence ID" value="XM_043060936.1"/>
</dbReference>
<organism evidence="11 12">
    <name type="scientific">Chlamydomonas reinhardtii</name>
    <name type="common">Chlamydomonas smithii</name>
    <dbReference type="NCBI Taxonomy" id="3055"/>
    <lineage>
        <taxon>Eukaryota</taxon>
        <taxon>Viridiplantae</taxon>
        <taxon>Chlorophyta</taxon>
        <taxon>core chlorophytes</taxon>
        <taxon>Chlorophyceae</taxon>
        <taxon>CS clade</taxon>
        <taxon>Chlamydomonadales</taxon>
        <taxon>Chlamydomonadaceae</taxon>
        <taxon>Chlamydomonas</taxon>
    </lineage>
</organism>
<dbReference type="InterPro" id="IPR001965">
    <property type="entry name" value="Znf_PHD"/>
</dbReference>
<accession>A0A2K3DXA7</accession>
<reference evidence="11 12" key="1">
    <citation type="journal article" date="2007" name="Science">
        <title>The Chlamydomonas genome reveals the evolution of key animal and plant functions.</title>
        <authorList>
            <person name="Merchant S.S."/>
            <person name="Prochnik S.E."/>
            <person name="Vallon O."/>
            <person name="Harris E.H."/>
            <person name="Karpowicz S.J."/>
            <person name="Witman G.B."/>
            <person name="Terry A."/>
            <person name="Salamov A."/>
            <person name="Fritz-Laylin L.K."/>
            <person name="Marechal-Drouard L."/>
            <person name="Marshall W.F."/>
            <person name="Qu L.H."/>
            <person name="Nelson D.R."/>
            <person name="Sanderfoot A.A."/>
            <person name="Spalding M.H."/>
            <person name="Kapitonov V.V."/>
            <person name="Ren Q."/>
            <person name="Ferris P."/>
            <person name="Lindquist E."/>
            <person name="Shapiro H."/>
            <person name="Lucas S.M."/>
            <person name="Grimwood J."/>
            <person name="Schmutz J."/>
            <person name="Cardol P."/>
            <person name="Cerutti H."/>
            <person name="Chanfreau G."/>
            <person name="Chen C.L."/>
            <person name="Cognat V."/>
            <person name="Croft M.T."/>
            <person name="Dent R."/>
            <person name="Dutcher S."/>
            <person name="Fernandez E."/>
            <person name="Fukuzawa H."/>
            <person name="Gonzalez-Ballester D."/>
            <person name="Gonzalez-Halphen D."/>
            <person name="Hallmann A."/>
            <person name="Hanikenne M."/>
            <person name="Hippler M."/>
            <person name="Inwood W."/>
            <person name="Jabbari K."/>
            <person name="Kalanon M."/>
            <person name="Kuras R."/>
            <person name="Lefebvre P.A."/>
            <person name="Lemaire S.D."/>
            <person name="Lobanov A.V."/>
            <person name="Lohr M."/>
            <person name="Manuell A."/>
            <person name="Meier I."/>
            <person name="Mets L."/>
            <person name="Mittag M."/>
            <person name="Mittelmeier T."/>
            <person name="Moroney J.V."/>
            <person name="Moseley J."/>
            <person name="Napoli C."/>
            <person name="Nedelcu A.M."/>
            <person name="Niyogi K."/>
            <person name="Novoselov S.V."/>
            <person name="Paulsen I.T."/>
            <person name="Pazour G."/>
            <person name="Purton S."/>
            <person name="Ral J.P."/>
            <person name="Riano-Pachon D.M."/>
            <person name="Riekhof W."/>
            <person name="Rymarquis L."/>
            <person name="Schroda M."/>
            <person name="Stern D."/>
            <person name="Umen J."/>
            <person name="Willows R."/>
            <person name="Wilson N."/>
            <person name="Zimmer S.L."/>
            <person name="Allmer J."/>
            <person name="Balk J."/>
            <person name="Bisova K."/>
            <person name="Chen C.J."/>
            <person name="Elias M."/>
            <person name="Gendler K."/>
            <person name="Hauser C."/>
            <person name="Lamb M.R."/>
            <person name="Ledford H."/>
            <person name="Long J.C."/>
            <person name="Minagawa J."/>
            <person name="Page M.D."/>
            <person name="Pan J."/>
            <person name="Pootakham W."/>
            <person name="Roje S."/>
            <person name="Rose A."/>
            <person name="Stahlberg E."/>
            <person name="Terauchi A.M."/>
            <person name="Yang P."/>
            <person name="Ball S."/>
            <person name="Bowler C."/>
            <person name="Dieckmann C.L."/>
            <person name="Gladyshev V.N."/>
            <person name="Green P."/>
            <person name="Jorgensen R."/>
            <person name="Mayfield S."/>
            <person name="Mueller-Roeber B."/>
            <person name="Rajamani S."/>
            <person name="Sayre R.T."/>
            <person name="Brokstein P."/>
            <person name="Dubchak I."/>
            <person name="Goodstein D."/>
            <person name="Hornick L."/>
            <person name="Huang Y.W."/>
            <person name="Jhaveri J."/>
            <person name="Luo Y."/>
            <person name="Martinez D."/>
            <person name="Ngau W.C."/>
            <person name="Otillar B."/>
            <person name="Poliakov A."/>
            <person name="Porter A."/>
            <person name="Szajkowski L."/>
            <person name="Werner G."/>
            <person name="Zhou K."/>
            <person name="Grigoriev I.V."/>
            <person name="Rokhsar D.S."/>
            <person name="Grossman A.R."/>
        </authorList>
    </citation>
    <scope>NUCLEOTIDE SEQUENCE [LARGE SCALE GENOMIC DNA]</scope>
    <source>
        <strain evidence="12">CC-503</strain>
    </source>
</reference>
<evidence type="ECO:0000259" key="10">
    <source>
        <dbReference type="PROSITE" id="PS51805"/>
    </source>
</evidence>
<evidence type="ECO:0000256" key="6">
    <source>
        <dbReference type="ARBA" id="ARBA00023015"/>
    </source>
</evidence>
<dbReference type="ExpressionAtlas" id="A0A2K3DXA7">
    <property type="expression patterns" value="baseline"/>
</dbReference>
<keyword evidence="2" id="KW-0479">Metal-binding</keyword>
<keyword evidence="7" id="KW-0804">Transcription</keyword>
<dbReference type="STRING" id="3055.A0A2K3DXA7"/>
<evidence type="ECO:0000256" key="4">
    <source>
        <dbReference type="ARBA" id="ARBA00022771"/>
    </source>
</evidence>
<dbReference type="Gramene" id="PNW85170">
    <property type="protein sequence ID" value="PNW85170"/>
    <property type="gene ID" value="CHLRE_03g174600v5"/>
</dbReference>
<evidence type="ECO:0000256" key="7">
    <source>
        <dbReference type="ARBA" id="ARBA00023163"/>
    </source>
</evidence>
<keyword evidence="4" id="KW-0863">Zinc-finger</keyword>
<dbReference type="GO" id="GO:0005634">
    <property type="term" value="C:nucleus"/>
    <property type="evidence" value="ECO:0007669"/>
    <property type="project" value="UniProtKB-SubCell"/>
</dbReference>
<evidence type="ECO:0000256" key="1">
    <source>
        <dbReference type="ARBA" id="ARBA00004123"/>
    </source>
</evidence>
<evidence type="ECO:0000256" key="3">
    <source>
        <dbReference type="ARBA" id="ARBA00022737"/>
    </source>
</evidence>
<keyword evidence="8" id="KW-0539">Nucleus</keyword>
<evidence type="ECO:0000256" key="2">
    <source>
        <dbReference type="ARBA" id="ARBA00022723"/>
    </source>
</evidence>
<dbReference type="KEGG" id="cre:CHLRE_03g174600v5"/>
<protein>
    <recommendedName>
        <fullName evidence="10">PHD-type domain-containing protein</fullName>
    </recommendedName>
</protein>
<evidence type="ECO:0000313" key="12">
    <source>
        <dbReference type="Proteomes" id="UP000006906"/>
    </source>
</evidence>
<dbReference type="AlphaFoldDB" id="A0A2K3DXA7"/>
<proteinExistence type="predicted"/>
<keyword evidence="5" id="KW-0862">Zinc</keyword>
<dbReference type="PANTHER" id="PTHR45888">
    <property type="entry name" value="HL01030P-RELATED"/>
    <property type="match status" value="1"/>
</dbReference>
<dbReference type="PROSITE" id="PS51805">
    <property type="entry name" value="EPHD"/>
    <property type="match status" value="1"/>
</dbReference>